<dbReference type="Gene3D" id="1.10.630.10">
    <property type="entry name" value="Cytochrome P450"/>
    <property type="match status" value="1"/>
</dbReference>
<sequence>MRKEAPVYRNDELDFWALTRHRDVAAALRDPTLYSSANGTLLDPSLYGPSAHTILSIVAMDPPRHGAMRALAAPTFGPAQVASLEPVIARITRSYLDPVLEHGSFDFVTDLAAKVPMDVVSEVLGIPPADRETVRDLVLLAADRPPGSRDVSPEGTEALARLMDYLPSLIAERRRRPREDLTSTLVASEIDGRPLTDAEIIPFLVLLIAAGYETVTRLLAAAWYWAWRNPSQRDVAFSGRIGEWVAETLRYDGPVQYELRTTTREVVVAGTALPRGARVLLMLAAANRDPAVFPNPDRYDLDRDTNGAIAFGLGPHFCLGAPLARLQSKVVLGELVALVEDYDINPSRARPVYTTNVRGFATLPTTVRPR</sequence>
<keyword evidence="5 7" id="KW-0408">Iron</keyword>
<dbReference type="Pfam" id="PF00067">
    <property type="entry name" value="p450"/>
    <property type="match status" value="1"/>
</dbReference>
<evidence type="ECO:0000256" key="5">
    <source>
        <dbReference type="ARBA" id="ARBA00023004"/>
    </source>
</evidence>
<protein>
    <submittedName>
        <fullName evidence="8">Cytochrome P450</fullName>
    </submittedName>
</protein>
<dbReference type="GO" id="GO:0008395">
    <property type="term" value="F:steroid hydroxylase activity"/>
    <property type="evidence" value="ECO:0007669"/>
    <property type="project" value="TreeGrafter"/>
</dbReference>
<reference evidence="8 9" key="1">
    <citation type="submission" date="2019-08" db="EMBL/GenBank/DDBJ databases">
        <title>Actinomadura sp. nov. CYP1-5 isolated from mountain soil.</title>
        <authorList>
            <person name="Songsumanus A."/>
            <person name="Kuncharoen N."/>
            <person name="Kudo T."/>
            <person name="Yuki M."/>
            <person name="Igarashi Y."/>
            <person name="Tanasupawat S."/>
        </authorList>
    </citation>
    <scope>NUCLEOTIDE SEQUENCE [LARGE SCALE GENOMIC DNA]</scope>
    <source>
        <strain evidence="8 9">GKU157</strain>
    </source>
</reference>
<dbReference type="InterPro" id="IPR002397">
    <property type="entry name" value="Cyt_P450_B"/>
</dbReference>
<dbReference type="InterPro" id="IPR036396">
    <property type="entry name" value="Cyt_P450_sf"/>
</dbReference>
<dbReference type="Proteomes" id="UP000322634">
    <property type="component" value="Unassembled WGS sequence"/>
</dbReference>
<evidence type="ECO:0000256" key="7">
    <source>
        <dbReference type="RuleBase" id="RU000461"/>
    </source>
</evidence>
<keyword evidence="4 7" id="KW-0560">Oxidoreductase</keyword>
<dbReference type="InterPro" id="IPR001128">
    <property type="entry name" value="Cyt_P450"/>
</dbReference>
<accession>A0A5D0TSQ5</accession>
<dbReference type="AlphaFoldDB" id="A0A5D0TSQ5"/>
<dbReference type="PROSITE" id="PS00086">
    <property type="entry name" value="CYTOCHROME_P450"/>
    <property type="match status" value="1"/>
</dbReference>
<keyword evidence="9" id="KW-1185">Reference proteome</keyword>
<keyword evidence="3 7" id="KW-0479">Metal-binding</keyword>
<dbReference type="FunFam" id="1.10.630.10:FF:000018">
    <property type="entry name" value="Cytochrome P450 monooxygenase"/>
    <property type="match status" value="1"/>
</dbReference>
<dbReference type="SUPFAM" id="SSF48264">
    <property type="entry name" value="Cytochrome P450"/>
    <property type="match status" value="1"/>
</dbReference>
<keyword evidence="2 7" id="KW-0349">Heme</keyword>
<dbReference type="GO" id="GO:0005506">
    <property type="term" value="F:iron ion binding"/>
    <property type="evidence" value="ECO:0007669"/>
    <property type="project" value="InterPro"/>
</dbReference>
<dbReference type="PANTHER" id="PTHR46696">
    <property type="entry name" value="P450, PUTATIVE (EUROFUNG)-RELATED"/>
    <property type="match status" value="1"/>
</dbReference>
<dbReference type="PANTHER" id="PTHR46696:SF4">
    <property type="entry name" value="BIOTIN BIOSYNTHESIS CYTOCHROME P450"/>
    <property type="match status" value="1"/>
</dbReference>
<dbReference type="GO" id="GO:0036199">
    <property type="term" value="F:cholest-4-en-3-one 26-monooxygenase activity"/>
    <property type="evidence" value="ECO:0007669"/>
    <property type="project" value="TreeGrafter"/>
</dbReference>
<evidence type="ECO:0000313" key="8">
    <source>
        <dbReference type="EMBL" id="TYC08744.1"/>
    </source>
</evidence>
<dbReference type="EMBL" id="VSFF01000016">
    <property type="protein sequence ID" value="TYC08744.1"/>
    <property type="molecule type" value="Genomic_DNA"/>
</dbReference>
<evidence type="ECO:0000256" key="3">
    <source>
        <dbReference type="ARBA" id="ARBA00022723"/>
    </source>
</evidence>
<dbReference type="PRINTS" id="PR00359">
    <property type="entry name" value="BP450"/>
</dbReference>
<dbReference type="GO" id="GO:0006707">
    <property type="term" value="P:cholesterol catabolic process"/>
    <property type="evidence" value="ECO:0007669"/>
    <property type="project" value="TreeGrafter"/>
</dbReference>
<evidence type="ECO:0000256" key="2">
    <source>
        <dbReference type="ARBA" id="ARBA00022617"/>
    </source>
</evidence>
<name>A0A5D0TSQ5_9ACTN</name>
<proteinExistence type="inferred from homology"/>
<dbReference type="GO" id="GO:0020037">
    <property type="term" value="F:heme binding"/>
    <property type="evidence" value="ECO:0007669"/>
    <property type="project" value="InterPro"/>
</dbReference>
<gene>
    <name evidence="8" type="ORF">FXF65_37710</name>
</gene>
<organism evidence="8 9">
    <name type="scientific">Actinomadura syzygii</name>
    <dbReference type="NCBI Taxonomy" id="1427538"/>
    <lineage>
        <taxon>Bacteria</taxon>
        <taxon>Bacillati</taxon>
        <taxon>Actinomycetota</taxon>
        <taxon>Actinomycetes</taxon>
        <taxon>Streptosporangiales</taxon>
        <taxon>Thermomonosporaceae</taxon>
        <taxon>Actinomadura</taxon>
    </lineage>
</organism>
<dbReference type="OrthoDB" id="502624at2"/>
<evidence type="ECO:0000256" key="4">
    <source>
        <dbReference type="ARBA" id="ARBA00023002"/>
    </source>
</evidence>
<dbReference type="InterPro" id="IPR017972">
    <property type="entry name" value="Cyt_P450_CS"/>
</dbReference>
<evidence type="ECO:0000256" key="6">
    <source>
        <dbReference type="ARBA" id="ARBA00023033"/>
    </source>
</evidence>
<evidence type="ECO:0000313" key="9">
    <source>
        <dbReference type="Proteomes" id="UP000322634"/>
    </source>
</evidence>
<comment type="caution">
    <text evidence="8">The sequence shown here is derived from an EMBL/GenBank/DDBJ whole genome shotgun (WGS) entry which is preliminary data.</text>
</comment>
<evidence type="ECO:0000256" key="1">
    <source>
        <dbReference type="ARBA" id="ARBA00010617"/>
    </source>
</evidence>
<comment type="similarity">
    <text evidence="1 7">Belongs to the cytochrome P450 family.</text>
</comment>
<keyword evidence="6 7" id="KW-0503">Monooxygenase</keyword>